<evidence type="ECO:0000313" key="3">
    <source>
        <dbReference type="Proteomes" id="UP000198310"/>
    </source>
</evidence>
<evidence type="ECO:0008006" key="4">
    <source>
        <dbReference type="Google" id="ProtNLM"/>
    </source>
</evidence>
<proteinExistence type="predicted"/>
<evidence type="ECO:0000313" key="2">
    <source>
        <dbReference type="EMBL" id="SNR53375.1"/>
    </source>
</evidence>
<keyword evidence="1" id="KW-0732">Signal</keyword>
<evidence type="ECO:0000256" key="1">
    <source>
        <dbReference type="SAM" id="SignalP"/>
    </source>
</evidence>
<dbReference type="Proteomes" id="UP000198310">
    <property type="component" value="Unassembled WGS sequence"/>
</dbReference>
<dbReference type="RefSeq" id="WP_045690634.1">
    <property type="nucleotide sequence ID" value="NZ_FZNS01000003.1"/>
</dbReference>
<reference evidence="3" key="1">
    <citation type="submission" date="2017-06" db="EMBL/GenBank/DDBJ databases">
        <authorList>
            <person name="Varghese N."/>
            <person name="Submissions S."/>
        </authorList>
    </citation>
    <scope>NUCLEOTIDE SEQUENCE [LARGE SCALE GENOMIC DNA]</scope>
    <source>
        <strain evidence="3">DSM 28041</strain>
    </source>
</reference>
<sequence length="96" mass="10234">MIKLVLGLGGLALLASCTATSDARGSRPAKGIVAHNTVVECMLYDGMTKDSKNFGTISSGNEVQVMDTVDAYFVKVRATVNGKTESGYMYRTCFAQ</sequence>
<dbReference type="PROSITE" id="PS51257">
    <property type="entry name" value="PROKAR_LIPOPROTEIN"/>
    <property type="match status" value="1"/>
</dbReference>
<organism evidence="2 3">
    <name type="scientific">Hymenobacter mucosus</name>
    <dbReference type="NCBI Taxonomy" id="1411120"/>
    <lineage>
        <taxon>Bacteria</taxon>
        <taxon>Pseudomonadati</taxon>
        <taxon>Bacteroidota</taxon>
        <taxon>Cytophagia</taxon>
        <taxon>Cytophagales</taxon>
        <taxon>Hymenobacteraceae</taxon>
        <taxon>Hymenobacter</taxon>
    </lineage>
</organism>
<gene>
    <name evidence="2" type="ORF">SAMN06269173_103443</name>
</gene>
<keyword evidence="3" id="KW-1185">Reference proteome</keyword>
<dbReference type="AlphaFoldDB" id="A0A238X306"/>
<name>A0A238X306_9BACT</name>
<feature type="signal peptide" evidence="1">
    <location>
        <begin position="1"/>
        <end position="21"/>
    </location>
</feature>
<accession>A0A238X306</accession>
<feature type="chain" id="PRO_5011255148" description="SH3 domain-containing protein" evidence="1">
    <location>
        <begin position="22"/>
        <end position="96"/>
    </location>
</feature>
<dbReference type="EMBL" id="FZNS01000003">
    <property type="protein sequence ID" value="SNR53375.1"/>
    <property type="molecule type" value="Genomic_DNA"/>
</dbReference>
<protein>
    <recommendedName>
        <fullName evidence="4">SH3 domain-containing protein</fullName>
    </recommendedName>
</protein>